<dbReference type="Gene3D" id="3.20.20.140">
    <property type="entry name" value="Metal-dependent hydrolases"/>
    <property type="match status" value="1"/>
</dbReference>
<evidence type="ECO:0000256" key="2">
    <source>
        <dbReference type="ARBA" id="ARBA00022723"/>
    </source>
</evidence>
<evidence type="ECO:0000256" key="3">
    <source>
        <dbReference type="ARBA" id="ARBA00022801"/>
    </source>
</evidence>
<dbReference type="GO" id="GO:0016787">
    <property type="term" value="F:hydrolase activity"/>
    <property type="evidence" value="ECO:0007669"/>
    <property type="project" value="UniProtKB-KW"/>
</dbReference>
<dbReference type="InterPro" id="IPR015991">
    <property type="entry name" value="TatD/YcfH-like"/>
</dbReference>
<evidence type="ECO:0000256" key="1">
    <source>
        <dbReference type="ARBA" id="ARBA00009275"/>
    </source>
</evidence>
<dbReference type="SUPFAM" id="SSF51556">
    <property type="entry name" value="Metallo-dependent hydrolases"/>
    <property type="match status" value="1"/>
</dbReference>
<dbReference type="PIRSF" id="PIRSF005902">
    <property type="entry name" value="DNase_TatD"/>
    <property type="match status" value="1"/>
</dbReference>
<dbReference type="PANTHER" id="PTHR46124">
    <property type="entry name" value="D-AMINOACYL-TRNA DEACYLASE"/>
    <property type="match status" value="1"/>
</dbReference>
<dbReference type="CDD" id="cd01310">
    <property type="entry name" value="TatD_DNAse"/>
    <property type="match status" value="1"/>
</dbReference>
<dbReference type="PROSITE" id="PS01091">
    <property type="entry name" value="TATD_3"/>
    <property type="match status" value="1"/>
</dbReference>
<proteinExistence type="inferred from homology"/>
<dbReference type="InterPro" id="IPR032466">
    <property type="entry name" value="Metal_Hydrolase"/>
</dbReference>
<sequence length="263" mass="29266">MLIDSHCHLDRIKLDPYDGDLSAAIAAAHERGIQQMLCIGISLENIQTVIDIAQAHPRVVASVGVHPCDVKEGAATAEQLINWASQPKVVALGETGLDYHYETESKDIQHESFALHLNVGKQIGLPVVVHTREAKADTLALIKEHGSLEQSGVLHCFTEDWDMAKAALDLNYYISISGIVTFKTAEQIRDVVRNMPIDRLLVETDSPYLAPIPYRGKPNEPKYVREVAQFVADVRGIPLEELAENTTENFYRLFSKAKQYLPI</sequence>
<dbReference type="PROSITE" id="PS01137">
    <property type="entry name" value="TATD_1"/>
    <property type="match status" value="1"/>
</dbReference>
<reference evidence="4 5" key="1">
    <citation type="submission" date="2023-07" db="EMBL/GenBank/DDBJ databases">
        <title>Sorghum-associated microbial communities from plants grown in Nebraska, USA.</title>
        <authorList>
            <person name="Schachtman D."/>
        </authorList>
    </citation>
    <scope>NUCLEOTIDE SEQUENCE [LARGE SCALE GENOMIC DNA]</scope>
    <source>
        <strain evidence="4 5">BE190</strain>
    </source>
</reference>
<organism evidence="4 5">
    <name type="scientific">Cellvibrio fibrivorans</name>
    <dbReference type="NCBI Taxonomy" id="126350"/>
    <lineage>
        <taxon>Bacteria</taxon>
        <taxon>Pseudomonadati</taxon>
        <taxon>Pseudomonadota</taxon>
        <taxon>Gammaproteobacteria</taxon>
        <taxon>Cellvibrionales</taxon>
        <taxon>Cellvibrionaceae</taxon>
        <taxon>Cellvibrio</taxon>
    </lineage>
</organism>
<name>A0ABU1UW71_9GAMM</name>
<evidence type="ECO:0000313" key="5">
    <source>
        <dbReference type="Proteomes" id="UP001253595"/>
    </source>
</evidence>
<gene>
    <name evidence="4" type="ORF">J2X05_001451</name>
</gene>
<keyword evidence="2" id="KW-0479">Metal-binding</keyword>
<keyword evidence="3 4" id="KW-0378">Hydrolase</keyword>
<dbReference type="EC" id="3.1.21.-" evidence="4"/>
<accession>A0ABU1UW71</accession>
<dbReference type="NCBIfam" id="TIGR00010">
    <property type="entry name" value="YchF/TatD family DNA exonuclease"/>
    <property type="match status" value="1"/>
</dbReference>
<dbReference type="InterPro" id="IPR001130">
    <property type="entry name" value="TatD-like"/>
</dbReference>
<dbReference type="Pfam" id="PF01026">
    <property type="entry name" value="TatD_DNase"/>
    <property type="match status" value="1"/>
</dbReference>
<comment type="caution">
    <text evidence="4">The sequence shown here is derived from an EMBL/GenBank/DDBJ whole genome shotgun (WGS) entry which is preliminary data.</text>
</comment>
<evidence type="ECO:0000313" key="4">
    <source>
        <dbReference type="EMBL" id="MDR7089445.1"/>
    </source>
</evidence>
<comment type="similarity">
    <text evidence="1">Belongs to the metallo-dependent hydrolases superfamily. TatD-type hydrolase family.</text>
</comment>
<dbReference type="Proteomes" id="UP001253595">
    <property type="component" value="Unassembled WGS sequence"/>
</dbReference>
<dbReference type="PANTHER" id="PTHR46124:SF2">
    <property type="entry name" value="D-AMINOACYL-TRNA DEACYLASE"/>
    <property type="match status" value="1"/>
</dbReference>
<protein>
    <submittedName>
        <fullName evidence="4">TatD DNase family protein</fullName>
        <ecNumber evidence="4">3.1.21.-</ecNumber>
    </submittedName>
</protein>
<keyword evidence="5" id="KW-1185">Reference proteome</keyword>
<dbReference type="InterPro" id="IPR018228">
    <property type="entry name" value="DNase_TatD-rel_CS"/>
</dbReference>
<dbReference type="RefSeq" id="WP_310070576.1">
    <property type="nucleotide sequence ID" value="NZ_JAVDVX010000002.1"/>
</dbReference>
<dbReference type="EMBL" id="JAVDVX010000002">
    <property type="protein sequence ID" value="MDR7089445.1"/>
    <property type="molecule type" value="Genomic_DNA"/>
</dbReference>